<evidence type="ECO:0000259" key="1">
    <source>
        <dbReference type="Pfam" id="PF07727"/>
    </source>
</evidence>
<keyword evidence="2" id="KW-0418">Kinase</keyword>
<keyword evidence="2" id="KW-0808">Transferase</keyword>
<dbReference type="AlphaFoldDB" id="A0A9W7HQD4"/>
<dbReference type="OrthoDB" id="1726258at2759"/>
<feature type="domain" description="Reverse transcriptase Ty1/copia-type" evidence="1">
    <location>
        <begin position="1"/>
        <end position="129"/>
    </location>
</feature>
<reference evidence="2" key="1">
    <citation type="submission" date="2023-05" db="EMBL/GenBank/DDBJ databases">
        <title>Genome and transcriptome analyses reveal genes involved in the formation of fine ridges on petal epidermal cells in Hibiscus trionum.</title>
        <authorList>
            <person name="Koshimizu S."/>
            <person name="Masuda S."/>
            <person name="Ishii T."/>
            <person name="Shirasu K."/>
            <person name="Hoshino A."/>
            <person name="Arita M."/>
        </authorList>
    </citation>
    <scope>NUCLEOTIDE SEQUENCE</scope>
    <source>
        <strain evidence="2">Hamamatsu line</strain>
    </source>
</reference>
<organism evidence="2 3">
    <name type="scientific">Hibiscus trionum</name>
    <name type="common">Flower of an hour</name>
    <dbReference type="NCBI Taxonomy" id="183268"/>
    <lineage>
        <taxon>Eukaryota</taxon>
        <taxon>Viridiplantae</taxon>
        <taxon>Streptophyta</taxon>
        <taxon>Embryophyta</taxon>
        <taxon>Tracheophyta</taxon>
        <taxon>Spermatophyta</taxon>
        <taxon>Magnoliopsida</taxon>
        <taxon>eudicotyledons</taxon>
        <taxon>Gunneridae</taxon>
        <taxon>Pentapetalae</taxon>
        <taxon>rosids</taxon>
        <taxon>malvids</taxon>
        <taxon>Malvales</taxon>
        <taxon>Malvaceae</taxon>
        <taxon>Malvoideae</taxon>
        <taxon>Hibiscus</taxon>
    </lineage>
</organism>
<name>A0A9W7HQD4_HIBTR</name>
<dbReference type="InterPro" id="IPR043502">
    <property type="entry name" value="DNA/RNA_pol_sf"/>
</dbReference>
<evidence type="ECO:0000313" key="2">
    <source>
        <dbReference type="EMBL" id="GMI81042.1"/>
    </source>
</evidence>
<proteinExistence type="predicted"/>
<gene>
    <name evidence="2" type="ORF">HRI_001773500</name>
</gene>
<dbReference type="EMBL" id="BSYR01000018">
    <property type="protein sequence ID" value="GMI81042.1"/>
    <property type="molecule type" value="Genomic_DNA"/>
</dbReference>
<comment type="caution">
    <text evidence="2">The sequence shown here is derived from an EMBL/GenBank/DDBJ whole genome shotgun (WGS) entry which is preliminary data.</text>
</comment>
<dbReference type="Pfam" id="PF07727">
    <property type="entry name" value="RVT_2"/>
    <property type="match status" value="1"/>
</dbReference>
<keyword evidence="3" id="KW-1185">Reference proteome</keyword>
<dbReference type="GO" id="GO:0016301">
    <property type="term" value="F:kinase activity"/>
    <property type="evidence" value="ECO:0007669"/>
    <property type="project" value="UniProtKB-KW"/>
</dbReference>
<dbReference type="SUPFAM" id="SSF56672">
    <property type="entry name" value="DNA/RNA polymerases"/>
    <property type="match status" value="1"/>
</dbReference>
<dbReference type="Proteomes" id="UP001165190">
    <property type="component" value="Unassembled WGS sequence"/>
</dbReference>
<protein>
    <submittedName>
        <fullName evidence="2">Cysteine-rich RLK (RECEPTOR-like protein kinase) 8</fullName>
    </submittedName>
</protein>
<sequence length="135" mass="15508">MDVVTAYLYGPLDNNIYMKLPKGFKLPEAVNLGSQEYYSIKLNRSLYGLKQSGRMWYNCLYGYLLAKGYKNDPISPCIFIKRFSSGFVIIVVYVDDLNIIGTPKEISLTVECLKKEFEMKDLGKQDFVLDYILST</sequence>
<evidence type="ECO:0000313" key="3">
    <source>
        <dbReference type="Proteomes" id="UP001165190"/>
    </source>
</evidence>
<dbReference type="InterPro" id="IPR013103">
    <property type="entry name" value="RVT_2"/>
</dbReference>
<accession>A0A9W7HQD4</accession>